<dbReference type="EMBL" id="CP106679">
    <property type="protein sequence ID" value="UXP31963.1"/>
    <property type="molecule type" value="Genomic_DNA"/>
</dbReference>
<dbReference type="Pfam" id="PF03692">
    <property type="entry name" value="CxxCxxCC"/>
    <property type="match status" value="1"/>
</dbReference>
<sequence length="168" mass="18684">MSESSNICLSCGCCCDGTLIGFVQLAREEVPALRNLLEIENTEGEGFFLQPCQNLGCDGCTIYTNRPTACADFDCGLLTSLNQKEIAYEEAIEVIAVVKQKKIAIEQMMEVLPFTLQSQSFYFKVLELKKLMRKDVTESTVTQDHPTFLAEVDQLDALLSEKFGVSFS</sequence>
<protein>
    <submittedName>
        <fullName evidence="1">YkgJ family cysteine cluster protein</fullName>
    </submittedName>
</protein>
<keyword evidence="2" id="KW-1185">Reference proteome</keyword>
<accession>A0ABY6CRH2</accession>
<dbReference type="Proteomes" id="UP001065174">
    <property type="component" value="Chromosome"/>
</dbReference>
<proteinExistence type="predicted"/>
<reference evidence="1" key="1">
    <citation type="submission" date="2022-09" db="EMBL/GenBank/DDBJ databases">
        <title>Comparative genomics and taxonomic characterization of three novel marine species of genus Reichenbachiella exhibiting antioxidant and polysaccharide degradation activities.</title>
        <authorList>
            <person name="Muhammad N."/>
            <person name="Lee Y.-J."/>
            <person name="Ko J."/>
            <person name="Kim S.-G."/>
        </authorList>
    </citation>
    <scope>NUCLEOTIDE SEQUENCE</scope>
    <source>
        <strain evidence="1">BKB1-1</strain>
    </source>
</reference>
<evidence type="ECO:0000313" key="1">
    <source>
        <dbReference type="EMBL" id="UXP31963.1"/>
    </source>
</evidence>
<dbReference type="InterPro" id="IPR005358">
    <property type="entry name" value="Puta_zinc/iron-chelating_dom"/>
</dbReference>
<evidence type="ECO:0000313" key="2">
    <source>
        <dbReference type="Proteomes" id="UP001065174"/>
    </source>
</evidence>
<gene>
    <name evidence="1" type="ORF">N6H18_16585</name>
</gene>
<name>A0ABY6CRH2_9BACT</name>
<organism evidence="1 2">
    <name type="scientific">Reichenbachiella agarivorans</name>
    <dbReference type="NCBI Taxonomy" id="2979464"/>
    <lineage>
        <taxon>Bacteria</taxon>
        <taxon>Pseudomonadati</taxon>
        <taxon>Bacteroidota</taxon>
        <taxon>Cytophagia</taxon>
        <taxon>Cytophagales</taxon>
        <taxon>Reichenbachiellaceae</taxon>
        <taxon>Reichenbachiella</taxon>
    </lineage>
</organism>
<dbReference type="RefSeq" id="WP_262309402.1">
    <property type="nucleotide sequence ID" value="NZ_CP106679.1"/>
</dbReference>